<keyword evidence="3" id="KW-1185">Reference proteome</keyword>
<dbReference type="EMBL" id="JARBDR010000440">
    <property type="protein sequence ID" value="KAJ8312212.1"/>
    <property type="molecule type" value="Genomic_DNA"/>
</dbReference>
<reference evidence="2 3" key="1">
    <citation type="submission" date="2022-12" db="EMBL/GenBank/DDBJ databases">
        <title>Chromosome-level genome of Tegillarca granosa.</title>
        <authorList>
            <person name="Kim J."/>
        </authorList>
    </citation>
    <scope>NUCLEOTIDE SEQUENCE [LARGE SCALE GENOMIC DNA]</scope>
    <source>
        <strain evidence="2">Teg-2019</strain>
        <tissue evidence="2">Adductor muscle</tissue>
    </source>
</reference>
<organism evidence="2 3">
    <name type="scientific">Tegillarca granosa</name>
    <name type="common">Malaysian cockle</name>
    <name type="synonym">Anadara granosa</name>
    <dbReference type="NCBI Taxonomy" id="220873"/>
    <lineage>
        <taxon>Eukaryota</taxon>
        <taxon>Metazoa</taxon>
        <taxon>Spiralia</taxon>
        <taxon>Lophotrochozoa</taxon>
        <taxon>Mollusca</taxon>
        <taxon>Bivalvia</taxon>
        <taxon>Autobranchia</taxon>
        <taxon>Pteriomorphia</taxon>
        <taxon>Arcoida</taxon>
        <taxon>Arcoidea</taxon>
        <taxon>Arcidae</taxon>
        <taxon>Tegillarca</taxon>
    </lineage>
</organism>
<name>A0ABQ9F7H4_TEGGR</name>
<dbReference type="InterPro" id="IPR036284">
    <property type="entry name" value="GGL_sf"/>
</dbReference>
<proteinExistence type="predicted"/>
<evidence type="ECO:0000313" key="3">
    <source>
        <dbReference type="Proteomes" id="UP001217089"/>
    </source>
</evidence>
<evidence type="ECO:0000259" key="1">
    <source>
        <dbReference type="PROSITE" id="PS50058"/>
    </source>
</evidence>
<sequence>MDDFHFFRIIDKYVRLVKVTKRGKTKLFKTLIQSKMPRQTVEEQIQRVQNELKFLQTYSQLERTKTSTTIEELIMYCQQNQNKDPIINTKIERPRKHKLVDKNWDHAWIKGGMASPMPMV</sequence>
<comment type="caution">
    <text evidence="2">The sequence shown here is derived from an EMBL/GenBank/DDBJ whole genome shotgun (WGS) entry which is preliminary data.</text>
</comment>
<evidence type="ECO:0000313" key="2">
    <source>
        <dbReference type="EMBL" id="KAJ8312212.1"/>
    </source>
</evidence>
<dbReference type="SUPFAM" id="SSF48670">
    <property type="entry name" value="Transducin (heterotrimeric G protein), gamma chain"/>
    <property type="match status" value="1"/>
</dbReference>
<gene>
    <name evidence="2" type="ORF">KUTeg_009585</name>
</gene>
<protein>
    <recommendedName>
        <fullName evidence="1">G protein gamma domain-containing protein</fullName>
    </recommendedName>
</protein>
<feature type="domain" description="G protein gamma" evidence="1">
    <location>
        <begin position="41"/>
        <end position="103"/>
    </location>
</feature>
<accession>A0ABQ9F7H4</accession>
<dbReference type="Pfam" id="PF00631">
    <property type="entry name" value="G-gamma"/>
    <property type="match status" value="1"/>
</dbReference>
<dbReference type="Proteomes" id="UP001217089">
    <property type="component" value="Unassembled WGS sequence"/>
</dbReference>
<dbReference type="InterPro" id="IPR015898">
    <property type="entry name" value="G-protein_gamma-like_dom"/>
</dbReference>
<dbReference type="Gene3D" id="4.10.260.10">
    <property type="entry name" value="Transducin (heterotrimeric G protein), gamma chain"/>
    <property type="match status" value="1"/>
</dbReference>
<dbReference type="PROSITE" id="PS50058">
    <property type="entry name" value="G_PROTEIN_GAMMA"/>
    <property type="match status" value="1"/>
</dbReference>